<dbReference type="EMBL" id="CABD030076998">
    <property type="status" value="NOT_ANNOTATED_CDS"/>
    <property type="molecule type" value="Genomic_DNA"/>
</dbReference>
<dbReference type="InterPro" id="IPR032675">
    <property type="entry name" value="LRR_dom_sf"/>
</dbReference>
<dbReference type="SUPFAM" id="SSF52047">
    <property type="entry name" value="RNI-like"/>
    <property type="match status" value="2"/>
</dbReference>
<dbReference type="Pfam" id="PF13516">
    <property type="entry name" value="LRR_6"/>
    <property type="match status" value="5"/>
</dbReference>
<sequence>VLPRLVLNWAQVILLLQPPMALDDCGLTEARCKDISSALRVNPALAELNLRSNELGDVGVHCVLQGLQSPSCKIQKLSLQNCCLTGAGCGVLSSTLRSLPTLQELHLSDNLLGDAGLQLLCEGLLDPQCRLEKLQLEYCNLSAASCEPLASVLRAKPDFKELTVSNNDINEAGVRVLCQGLKDSPCQLEALKLESCGVTSDNCRDLCGIVASKASLRELALGSNRLGDVGIAELCPGLLHPSSRLRTLWIWECGITAKGCGDLCRVLRAKESLKELSLAGNELGDEGARLLCETLLEPGCQLESLWVKSCSFTAACCSHFSSVLAQNKFLLELQISNNRLEDAGVRELCQGLGQPGSVLRVLCTLCPAHPACRGRRGAITLPLQAVLFCFSFETVSLCSSSLNIMQAGVQWRNLGSLQPLPPGFKQFCLSHPSSWDYRHTPPRPANFCICIRDRVSPCWRGWSRTPGLK</sequence>
<dbReference type="GeneTree" id="ENSGT00940000161492"/>
<dbReference type="FunFam" id="3.80.10.10:FF:001409">
    <property type="entry name" value="Ribonuclease inhibitor"/>
    <property type="match status" value="1"/>
</dbReference>
<dbReference type="SMART" id="SM00368">
    <property type="entry name" value="LRR_RI"/>
    <property type="match status" value="11"/>
</dbReference>
<accession>A0A2I2ZKU1</accession>
<dbReference type="PANTHER" id="PTHR45690:SF19">
    <property type="entry name" value="NACHT, LRR AND PYD DOMAINS-CONTAINING PROTEIN 3"/>
    <property type="match status" value="1"/>
</dbReference>
<keyword evidence="3" id="KW-0677">Repeat</keyword>
<name>A0A2I2ZKU1_GORGO</name>
<dbReference type="Proteomes" id="UP000001519">
    <property type="component" value="Chromosome 11"/>
</dbReference>
<dbReference type="GO" id="GO:0034315">
    <property type="term" value="P:regulation of Arp2/3 complex-mediated actin nucleation"/>
    <property type="evidence" value="ECO:0000318"/>
    <property type="project" value="GO_Central"/>
</dbReference>
<dbReference type="InParanoid" id="A0A2I2ZKU1"/>
<dbReference type="GO" id="GO:0045765">
    <property type="term" value="P:regulation of angiogenesis"/>
    <property type="evidence" value="ECO:0000318"/>
    <property type="project" value="GO_Central"/>
</dbReference>
<dbReference type="Gene3D" id="3.80.10.10">
    <property type="entry name" value="Ribonuclease Inhibitor"/>
    <property type="match status" value="1"/>
</dbReference>
<dbReference type="GO" id="GO:0005654">
    <property type="term" value="C:nucleoplasm"/>
    <property type="evidence" value="ECO:0000318"/>
    <property type="project" value="GO_Central"/>
</dbReference>
<evidence type="ECO:0000313" key="6">
    <source>
        <dbReference type="Proteomes" id="UP000001519"/>
    </source>
</evidence>
<organism evidence="5 6">
    <name type="scientific">Gorilla gorilla gorilla</name>
    <name type="common">Western lowland gorilla</name>
    <dbReference type="NCBI Taxonomy" id="9595"/>
    <lineage>
        <taxon>Eukaryota</taxon>
        <taxon>Metazoa</taxon>
        <taxon>Chordata</taxon>
        <taxon>Craniata</taxon>
        <taxon>Vertebrata</taxon>
        <taxon>Euteleostomi</taxon>
        <taxon>Mammalia</taxon>
        <taxon>Eutheria</taxon>
        <taxon>Euarchontoglires</taxon>
        <taxon>Primates</taxon>
        <taxon>Haplorrhini</taxon>
        <taxon>Catarrhini</taxon>
        <taxon>Hominidae</taxon>
        <taxon>Gorilla</taxon>
    </lineage>
</organism>
<keyword evidence="6" id="KW-1185">Reference proteome</keyword>
<keyword evidence="2" id="KW-0963">Cytoplasm</keyword>
<dbReference type="InterPro" id="IPR050637">
    <property type="entry name" value="NLRP_innate_immun_reg"/>
</dbReference>
<dbReference type="STRING" id="9593.ENSGGOP00000047842"/>
<reference evidence="6" key="1">
    <citation type="submission" date="2011-05" db="EMBL/GenBank/DDBJ databases">
        <title>Insights into the evolution of the great apes provided by the gorilla genome.</title>
        <authorList>
            <person name="Scally A."/>
        </authorList>
    </citation>
    <scope>NUCLEOTIDE SEQUENCE [LARGE SCALE GENOMIC DNA]</scope>
</reference>
<dbReference type="EMBL" id="CABD030076997">
    <property type="status" value="NOT_ANNOTATED_CDS"/>
    <property type="molecule type" value="Genomic_DNA"/>
</dbReference>
<dbReference type="AlphaFoldDB" id="A0A2I2ZKU1"/>
<evidence type="ECO:0000256" key="1">
    <source>
        <dbReference type="ARBA" id="ARBA00004496"/>
    </source>
</evidence>
<evidence type="ECO:0000256" key="4">
    <source>
        <dbReference type="SAM" id="SignalP"/>
    </source>
</evidence>
<dbReference type="GO" id="GO:0005737">
    <property type="term" value="C:cytoplasm"/>
    <property type="evidence" value="ECO:0007669"/>
    <property type="project" value="UniProtKB-SubCell"/>
</dbReference>
<reference evidence="5" key="3">
    <citation type="submission" date="2025-08" db="UniProtKB">
        <authorList>
            <consortium name="Ensembl"/>
        </authorList>
    </citation>
    <scope>IDENTIFICATION</scope>
</reference>
<dbReference type="GO" id="GO:0008428">
    <property type="term" value="F:ribonuclease inhibitor activity"/>
    <property type="evidence" value="ECO:0000318"/>
    <property type="project" value="GO_Central"/>
</dbReference>
<evidence type="ECO:0000313" key="5">
    <source>
        <dbReference type="Ensembl" id="ENSGGOP00000047842.1"/>
    </source>
</evidence>
<dbReference type="GO" id="GO:0016477">
    <property type="term" value="P:cell migration"/>
    <property type="evidence" value="ECO:0000318"/>
    <property type="project" value="GO_Central"/>
</dbReference>
<dbReference type="PANTHER" id="PTHR45690">
    <property type="entry name" value="NACHT, LRR AND PYD DOMAINS-CONTAINING PROTEIN 12"/>
    <property type="match status" value="1"/>
</dbReference>
<protein>
    <submittedName>
        <fullName evidence="5">Uncharacterized protein</fullName>
    </submittedName>
</protein>
<evidence type="ECO:0000256" key="2">
    <source>
        <dbReference type="ARBA" id="ARBA00022490"/>
    </source>
</evidence>
<dbReference type="Bgee" id="ENSGGOG00000015434">
    <property type="expression patterns" value="Expressed in adult mammalian kidney and 5 other cell types or tissues"/>
</dbReference>
<dbReference type="EMBL" id="CABD030076996">
    <property type="status" value="NOT_ANNOTATED_CDS"/>
    <property type="molecule type" value="Genomic_DNA"/>
</dbReference>
<dbReference type="GO" id="GO:0032311">
    <property type="term" value="C:angiogenin-PRI complex"/>
    <property type="evidence" value="ECO:0000318"/>
    <property type="project" value="GO_Central"/>
</dbReference>
<feature type="signal peptide" evidence="4">
    <location>
        <begin position="1"/>
        <end position="21"/>
    </location>
</feature>
<reference evidence="5" key="4">
    <citation type="submission" date="2025-09" db="UniProtKB">
        <authorList>
            <consortium name="Ensembl"/>
        </authorList>
    </citation>
    <scope>IDENTIFICATION</scope>
</reference>
<evidence type="ECO:0000256" key="3">
    <source>
        <dbReference type="ARBA" id="ARBA00022737"/>
    </source>
</evidence>
<reference evidence="5 6" key="2">
    <citation type="journal article" date="2012" name="Nature">
        <title>Insights into hominid evolution from the gorilla genome sequence.</title>
        <authorList>
            <person name="Scally A."/>
            <person name="Dutheil J.Y."/>
            <person name="Hillier L.W."/>
            <person name="Jordan G.E."/>
            <person name="Goodhead I."/>
            <person name="Herrero J."/>
            <person name="Hobolth A."/>
            <person name="Lappalainen T."/>
            <person name="Mailund T."/>
            <person name="Marques-Bonet T."/>
            <person name="McCarthy S."/>
            <person name="Montgomery S.H."/>
            <person name="Schwalie P.C."/>
            <person name="Tang Y.A."/>
            <person name="Ward M.C."/>
            <person name="Xue Y."/>
            <person name="Yngvadottir B."/>
            <person name="Alkan C."/>
            <person name="Andersen L.N."/>
            <person name="Ayub Q."/>
            <person name="Ball E.V."/>
            <person name="Beal K."/>
            <person name="Bradley B.J."/>
            <person name="Chen Y."/>
            <person name="Clee C.M."/>
            <person name="Fitzgerald S."/>
            <person name="Graves T.A."/>
            <person name="Gu Y."/>
            <person name="Heath P."/>
            <person name="Heger A."/>
            <person name="Karakoc E."/>
            <person name="Kolb-Kokocinski A."/>
            <person name="Laird G.K."/>
            <person name="Lunter G."/>
            <person name="Meader S."/>
            <person name="Mort M."/>
            <person name="Mullikin J.C."/>
            <person name="Munch K."/>
            <person name="O'Connor T.D."/>
            <person name="Phillips A.D."/>
            <person name="Prado-Martinez J."/>
            <person name="Rogers A.S."/>
            <person name="Sajjadian S."/>
            <person name="Schmidt D."/>
            <person name="Shaw K."/>
            <person name="Simpson J.T."/>
            <person name="Stenson P.D."/>
            <person name="Turner D.J."/>
            <person name="Vigilant L."/>
            <person name="Vilella A.J."/>
            <person name="Whitener W."/>
            <person name="Zhu B."/>
            <person name="Cooper D.N."/>
            <person name="de Jong P."/>
            <person name="Dermitzakis E.T."/>
            <person name="Eichler E.E."/>
            <person name="Flicek P."/>
            <person name="Goldman N."/>
            <person name="Mundy N.I."/>
            <person name="Ning Z."/>
            <person name="Odom D.T."/>
            <person name="Ponting C.P."/>
            <person name="Quail M.A."/>
            <person name="Ryder O.A."/>
            <person name="Searle S.M."/>
            <person name="Warren W.C."/>
            <person name="Wilson R.K."/>
            <person name="Schierup M.H."/>
            <person name="Rogers J."/>
            <person name="Tyler-Smith C."/>
            <person name="Durbin R."/>
        </authorList>
    </citation>
    <scope>NUCLEOTIDE SEQUENCE [LARGE SCALE GENOMIC DNA]</scope>
</reference>
<keyword evidence="4" id="KW-0732">Signal</keyword>
<dbReference type="Ensembl" id="ENSGGOT00000053956.1">
    <property type="protein sequence ID" value="ENSGGOP00000047842.1"/>
    <property type="gene ID" value="ENSGGOG00000015434.3"/>
</dbReference>
<proteinExistence type="predicted"/>
<feature type="chain" id="PRO_5014114348" evidence="4">
    <location>
        <begin position="22"/>
        <end position="469"/>
    </location>
</feature>
<dbReference type="GO" id="GO:0005886">
    <property type="term" value="C:plasma membrane"/>
    <property type="evidence" value="ECO:0000318"/>
    <property type="project" value="GO_Central"/>
</dbReference>
<dbReference type="InterPro" id="IPR001611">
    <property type="entry name" value="Leu-rich_rpt"/>
</dbReference>
<dbReference type="CDD" id="cd00116">
    <property type="entry name" value="LRR_RI"/>
    <property type="match status" value="1"/>
</dbReference>
<dbReference type="GO" id="GO:0030027">
    <property type="term" value="C:lamellipodium"/>
    <property type="evidence" value="ECO:0000318"/>
    <property type="project" value="GO_Central"/>
</dbReference>
<comment type="subcellular location">
    <subcellularLocation>
        <location evidence="1">Cytoplasm</location>
    </subcellularLocation>
</comment>